<reference evidence="8 9" key="1">
    <citation type="submission" date="2018-12" db="EMBL/GenBank/DDBJ databases">
        <authorList>
            <consortium name="Pathogen Informatics"/>
        </authorList>
    </citation>
    <scope>NUCLEOTIDE SEQUENCE [LARGE SCALE GENOMIC DNA]</scope>
    <source>
        <strain evidence="8 9">NCTC11923</strain>
    </source>
</reference>
<keyword evidence="4 6" id="KW-0472">Membrane</keyword>
<dbReference type="InterPro" id="IPR051784">
    <property type="entry name" value="Nod_factor_ABC_transporter"/>
</dbReference>
<dbReference type="EMBL" id="LR134363">
    <property type="protein sequence ID" value="VEG75012.1"/>
    <property type="molecule type" value="Genomic_DNA"/>
</dbReference>
<feature type="transmembrane region" description="Helical" evidence="6">
    <location>
        <begin position="167"/>
        <end position="188"/>
    </location>
</feature>
<dbReference type="KEGG" id="asla:NCTC11923_01664"/>
<name>A0A3S4SKS6_9ACTO</name>
<evidence type="ECO:0000256" key="6">
    <source>
        <dbReference type="SAM" id="Phobius"/>
    </source>
</evidence>
<keyword evidence="9" id="KW-1185">Reference proteome</keyword>
<dbReference type="InterPro" id="IPR000412">
    <property type="entry name" value="ABC_2_transport"/>
</dbReference>
<feature type="transmembrane region" description="Helical" evidence="6">
    <location>
        <begin position="107"/>
        <end position="129"/>
    </location>
</feature>
<dbReference type="Proteomes" id="UP000276899">
    <property type="component" value="Chromosome"/>
</dbReference>
<dbReference type="InterPro" id="IPR013525">
    <property type="entry name" value="ABC2_TM"/>
</dbReference>
<evidence type="ECO:0000256" key="5">
    <source>
        <dbReference type="ARBA" id="ARBA00023251"/>
    </source>
</evidence>
<keyword evidence="5" id="KW-0046">Antibiotic resistance</keyword>
<evidence type="ECO:0000256" key="1">
    <source>
        <dbReference type="ARBA" id="ARBA00004141"/>
    </source>
</evidence>
<evidence type="ECO:0000259" key="7">
    <source>
        <dbReference type="Pfam" id="PF01061"/>
    </source>
</evidence>
<protein>
    <submittedName>
        <fullName evidence="8">Daunorubicin resistance ABC transporter membrane protein</fullName>
    </submittedName>
</protein>
<dbReference type="STRING" id="1278298.GCA_000428685_00674"/>
<feature type="transmembrane region" description="Helical" evidence="6">
    <location>
        <begin position="141"/>
        <end position="161"/>
    </location>
</feature>
<feature type="transmembrane region" description="Helical" evidence="6">
    <location>
        <begin position="56"/>
        <end position="77"/>
    </location>
</feature>
<gene>
    <name evidence="8" type="ORF">NCTC11923_01664</name>
</gene>
<dbReference type="PANTHER" id="PTHR43229">
    <property type="entry name" value="NODULATION PROTEIN J"/>
    <property type="match status" value="1"/>
</dbReference>
<sequence length="278" mass="29185">MSTAPAIARAVVRQVIGDLRPIILGSGAFSILASAGVFVVIGVLDQKPIEGTSLPFGAMLAASAVGATSGFISLQIVSEAYTDRIGGALVRVRVLPHGPLVWALGKLITALTQMLIIQGTVLLGILLAVRSLPVTPMQALICLPLILLGSAASAPLGFVIASLVRGVYSMVLALLAITAVVLTGGFVFPLSQLPTWLQVIQQVLPTYWAGHLSRWALVGDPSWEIGGAFHPMLALGVLLAWAVVGFACTPFIVRYSFRKESIGNLARMQSQLRTQSGL</sequence>
<dbReference type="RefSeq" id="WP_026427683.1">
    <property type="nucleotide sequence ID" value="NZ_CBCRWE010000041.1"/>
</dbReference>
<comment type="subcellular location">
    <subcellularLocation>
        <location evidence="1">Membrane</location>
        <topology evidence="1">Multi-pass membrane protein</topology>
    </subcellularLocation>
</comment>
<feature type="domain" description="ABC-2 type transporter transmembrane" evidence="7">
    <location>
        <begin position="62"/>
        <end position="216"/>
    </location>
</feature>
<dbReference type="AlphaFoldDB" id="A0A3S4SKS6"/>
<keyword evidence="2 6" id="KW-0812">Transmembrane</keyword>
<evidence type="ECO:0000256" key="4">
    <source>
        <dbReference type="ARBA" id="ARBA00023136"/>
    </source>
</evidence>
<dbReference type="PANTHER" id="PTHR43229:SF2">
    <property type="entry name" value="NODULATION PROTEIN J"/>
    <property type="match status" value="1"/>
</dbReference>
<dbReference type="GO" id="GO:0043190">
    <property type="term" value="C:ATP-binding cassette (ABC) transporter complex"/>
    <property type="evidence" value="ECO:0007669"/>
    <property type="project" value="InterPro"/>
</dbReference>
<dbReference type="GO" id="GO:0140359">
    <property type="term" value="F:ABC-type transporter activity"/>
    <property type="evidence" value="ECO:0007669"/>
    <property type="project" value="InterPro"/>
</dbReference>
<proteinExistence type="predicted"/>
<feature type="transmembrane region" description="Helical" evidence="6">
    <location>
        <begin position="232"/>
        <end position="253"/>
    </location>
</feature>
<evidence type="ECO:0000256" key="2">
    <source>
        <dbReference type="ARBA" id="ARBA00022692"/>
    </source>
</evidence>
<feature type="transmembrane region" description="Helical" evidence="6">
    <location>
        <begin position="22"/>
        <end position="44"/>
    </location>
</feature>
<evidence type="ECO:0000313" key="9">
    <source>
        <dbReference type="Proteomes" id="UP000276899"/>
    </source>
</evidence>
<keyword evidence="3 6" id="KW-1133">Transmembrane helix</keyword>
<dbReference type="GO" id="GO:0046677">
    <property type="term" value="P:response to antibiotic"/>
    <property type="evidence" value="ECO:0007669"/>
    <property type="project" value="UniProtKB-KW"/>
</dbReference>
<dbReference type="PRINTS" id="PR00164">
    <property type="entry name" value="ABC2TRNSPORT"/>
</dbReference>
<organism evidence="8 9">
    <name type="scientific">Actinomyces slackii</name>
    <dbReference type="NCBI Taxonomy" id="52774"/>
    <lineage>
        <taxon>Bacteria</taxon>
        <taxon>Bacillati</taxon>
        <taxon>Actinomycetota</taxon>
        <taxon>Actinomycetes</taxon>
        <taxon>Actinomycetales</taxon>
        <taxon>Actinomycetaceae</taxon>
        <taxon>Actinomyces</taxon>
    </lineage>
</organism>
<dbReference type="Pfam" id="PF01061">
    <property type="entry name" value="ABC2_membrane"/>
    <property type="match status" value="1"/>
</dbReference>
<evidence type="ECO:0000313" key="8">
    <source>
        <dbReference type="EMBL" id="VEG75012.1"/>
    </source>
</evidence>
<evidence type="ECO:0000256" key="3">
    <source>
        <dbReference type="ARBA" id="ARBA00022989"/>
    </source>
</evidence>
<accession>A0A3S4SKS6</accession>